<dbReference type="GO" id="GO:1990281">
    <property type="term" value="C:efflux pump complex"/>
    <property type="evidence" value="ECO:0007669"/>
    <property type="project" value="TreeGrafter"/>
</dbReference>
<comment type="subcellular location">
    <subcellularLocation>
        <location evidence="1">Cell outer membrane</location>
    </subcellularLocation>
</comment>
<dbReference type="GO" id="GO:0015562">
    <property type="term" value="F:efflux transmembrane transporter activity"/>
    <property type="evidence" value="ECO:0007669"/>
    <property type="project" value="InterPro"/>
</dbReference>
<dbReference type="GO" id="GO:0009279">
    <property type="term" value="C:cell outer membrane"/>
    <property type="evidence" value="ECO:0007669"/>
    <property type="project" value="UniProtKB-SubCell"/>
</dbReference>
<evidence type="ECO:0000256" key="3">
    <source>
        <dbReference type="ARBA" id="ARBA00022448"/>
    </source>
</evidence>
<accession>A0A1H1Z7J4</accession>
<feature type="chain" id="PRO_5009267371" evidence="8">
    <location>
        <begin position="21"/>
        <end position="440"/>
    </location>
</feature>
<keyword evidence="4" id="KW-1134">Transmembrane beta strand</keyword>
<proteinExistence type="inferred from homology"/>
<keyword evidence="7" id="KW-0998">Cell outer membrane</keyword>
<organism evidence="9 10">
    <name type="scientific">Mucilaginibacter mallensis</name>
    <dbReference type="NCBI Taxonomy" id="652787"/>
    <lineage>
        <taxon>Bacteria</taxon>
        <taxon>Pseudomonadati</taxon>
        <taxon>Bacteroidota</taxon>
        <taxon>Sphingobacteriia</taxon>
        <taxon>Sphingobacteriales</taxon>
        <taxon>Sphingobacteriaceae</taxon>
        <taxon>Mucilaginibacter</taxon>
    </lineage>
</organism>
<dbReference type="Proteomes" id="UP000199679">
    <property type="component" value="Chromosome I"/>
</dbReference>
<dbReference type="GO" id="GO:0015288">
    <property type="term" value="F:porin activity"/>
    <property type="evidence" value="ECO:0007669"/>
    <property type="project" value="TreeGrafter"/>
</dbReference>
<evidence type="ECO:0000256" key="8">
    <source>
        <dbReference type="SAM" id="SignalP"/>
    </source>
</evidence>
<keyword evidence="3" id="KW-0813">Transport</keyword>
<keyword evidence="6" id="KW-0472">Membrane</keyword>
<keyword evidence="5" id="KW-0812">Transmembrane</keyword>
<dbReference type="RefSeq" id="WP_091374341.1">
    <property type="nucleotide sequence ID" value="NZ_LT629740.1"/>
</dbReference>
<sequence length="440" mass="49072">MSFRNYIIIFLLVLGFNAHAQQQSNIITLQQCLDTAIKNNLTVQQSAIAAERARIGYVQAKDNLIPTVSGGISRELSTGRAINPVTNTYINQAVTSDNYALSGGVTVFNGLALQSAIKQTSLAYQSGKMAYQAAKDIVTVTVITSYLQVLDAEAILNQTKSQLSVAKEGADRVEILEKEGANKLASDVYDQRGLLQASNVNVVTAQNSLRSAMLNLFQVMNIPYNRDAELQPLNAEDLRGDKDVLPDQVYQTALEQLADVKAATLMRQSAEKEVKYYKGLLFPSLALGYGVNTNYTNSNPISYTNQFKNNYGTYAQLGLNIPIFTNHFKKNQVSLAKLDLLNYKYVEENTKITLRQNVEQAYYNMMAAYNKYQALDAESKAYSESFRISKIRYEAGVLTSVDYITSKNNMDAANLNLISARYDYFIYSKVLDYYQGKLSF</sequence>
<dbReference type="InterPro" id="IPR051906">
    <property type="entry name" value="TolC-like"/>
</dbReference>
<evidence type="ECO:0000313" key="10">
    <source>
        <dbReference type="Proteomes" id="UP000199679"/>
    </source>
</evidence>
<reference evidence="9 10" key="1">
    <citation type="submission" date="2016-10" db="EMBL/GenBank/DDBJ databases">
        <authorList>
            <person name="de Groot N.N."/>
        </authorList>
    </citation>
    <scope>NUCLEOTIDE SEQUENCE [LARGE SCALE GENOMIC DNA]</scope>
    <source>
        <strain evidence="9 10">MP1X4</strain>
    </source>
</reference>
<evidence type="ECO:0000256" key="4">
    <source>
        <dbReference type="ARBA" id="ARBA00022452"/>
    </source>
</evidence>
<dbReference type="EMBL" id="LT629740">
    <property type="protein sequence ID" value="SDT29482.1"/>
    <property type="molecule type" value="Genomic_DNA"/>
</dbReference>
<evidence type="ECO:0000256" key="7">
    <source>
        <dbReference type="ARBA" id="ARBA00023237"/>
    </source>
</evidence>
<dbReference type="STRING" id="652787.SAMN05216490_2993"/>
<evidence type="ECO:0000256" key="5">
    <source>
        <dbReference type="ARBA" id="ARBA00022692"/>
    </source>
</evidence>
<keyword evidence="10" id="KW-1185">Reference proteome</keyword>
<dbReference type="PANTHER" id="PTHR30026:SF20">
    <property type="entry name" value="OUTER MEMBRANE PROTEIN TOLC"/>
    <property type="match status" value="1"/>
</dbReference>
<dbReference type="PANTHER" id="PTHR30026">
    <property type="entry name" value="OUTER MEMBRANE PROTEIN TOLC"/>
    <property type="match status" value="1"/>
</dbReference>
<evidence type="ECO:0000256" key="2">
    <source>
        <dbReference type="ARBA" id="ARBA00007613"/>
    </source>
</evidence>
<evidence type="ECO:0000256" key="1">
    <source>
        <dbReference type="ARBA" id="ARBA00004442"/>
    </source>
</evidence>
<dbReference type="InterPro" id="IPR003423">
    <property type="entry name" value="OMP_efflux"/>
</dbReference>
<dbReference type="Pfam" id="PF02321">
    <property type="entry name" value="OEP"/>
    <property type="match status" value="2"/>
</dbReference>
<gene>
    <name evidence="9" type="ORF">SAMN05216490_2993</name>
</gene>
<dbReference type="SUPFAM" id="SSF56954">
    <property type="entry name" value="Outer membrane efflux proteins (OEP)"/>
    <property type="match status" value="1"/>
</dbReference>
<evidence type="ECO:0000313" key="9">
    <source>
        <dbReference type="EMBL" id="SDT29482.1"/>
    </source>
</evidence>
<dbReference type="Gene3D" id="1.20.1600.10">
    <property type="entry name" value="Outer membrane efflux proteins (OEP)"/>
    <property type="match status" value="1"/>
</dbReference>
<comment type="similarity">
    <text evidence="2">Belongs to the outer membrane factor (OMF) (TC 1.B.17) family.</text>
</comment>
<protein>
    <submittedName>
        <fullName evidence="9">Outer membrane protein</fullName>
    </submittedName>
</protein>
<dbReference type="OrthoDB" id="9811587at2"/>
<dbReference type="AlphaFoldDB" id="A0A1H1Z7J4"/>
<keyword evidence="8" id="KW-0732">Signal</keyword>
<feature type="signal peptide" evidence="8">
    <location>
        <begin position="1"/>
        <end position="20"/>
    </location>
</feature>
<evidence type="ECO:0000256" key="6">
    <source>
        <dbReference type="ARBA" id="ARBA00023136"/>
    </source>
</evidence>
<name>A0A1H1Z7J4_MUCMA</name>